<dbReference type="AlphaFoldDB" id="A0A016UPT7"/>
<dbReference type="Proteomes" id="UP000024635">
    <property type="component" value="Unassembled WGS sequence"/>
</dbReference>
<name>A0A016UPT7_9BILA</name>
<protein>
    <submittedName>
        <fullName evidence="1">Uncharacterized protein</fullName>
    </submittedName>
</protein>
<comment type="caution">
    <text evidence="1">The sequence shown here is derived from an EMBL/GenBank/DDBJ whole genome shotgun (WGS) entry which is preliminary data.</text>
</comment>
<proteinExistence type="predicted"/>
<organism evidence="1 2">
    <name type="scientific">Ancylostoma ceylanicum</name>
    <dbReference type="NCBI Taxonomy" id="53326"/>
    <lineage>
        <taxon>Eukaryota</taxon>
        <taxon>Metazoa</taxon>
        <taxon>Ecdysozoa</taxon>
        <taxon>Nematoda</taxon>
        <taxon>Chromadorea</taxon>
        <taxon>Rhabditida</taxon>
        <taxon>Rhabditina</taxon>
        <taxon>Rhabditomorpha</taxon>
        <taxon>Strongyloidea</taxon>
        <taxon>Ancylostomatidae</taxon>
        <taxon>Ancylostomatinae</taxon>
        <taxon>Ancylostoma</taxon>
    </lineage>
</organism>
<evidence type="ECO:0000313" key="1">
    <source>
        <dbReference type="EMBL" id="EYC16887.1"/>
    </source>
</evidence>
<sequence length="75" mass="8796">MLRKLYMMRKHGQTKYFKYIRKTILFALLVFGEKYPVSVPPPGNGAQLRSNIEEPFGRLFSFFYKVCLIRGSSET</sequence>
<dbReference type="EMBL" id="JARK01001368">
    <property type="protein sequence ID" value="EYC16887.1"/>
    <property type="molecule type" value="Genomic_DNA"/>
</dbReference>
<reference evidence="2" key="1">
    <citation type="journal article" date="2015" name="Nat. Genet.">
        <title>The genome and transcriptome of the zoonotic hookworm Ancylostoma ceylanicum identify infection-specific gene families.</title>
        <authorList>
            <person name="Schwarz E.M."/>
            <person name="Hu Y."/>
            <person name="Antoshechkin I."/>
            <person name="Miller M.M."/>
            <person name="Sternberg P.W."/>
            <person name="Aroian R.V."/>
        </authorList>
    </citation>
    <scope>NUCLEOTIDE SEQUENCE</scope>
    <source>
        <strain evidence="2">HY135</strain>
    </source>
</reference>
<gene>
    <name evidence="1" type="primary">Acey_s0032.g2548</name>
    <name evidence="1" type="ORF">Y032_0032g2548</name>
</gene>
<accession>A0A016UPT7</accession>
<evidence type="ECO:0000313" key="2">
    <source>
        <dbReference type="Proteomes" id="UP000024635"/>
    </source>
</evidence>
<keyword evidence="2" id="KW-1185">Reference proteome</keyword>